<dbReference type="InterPro" id="IPR052179">
    <property type="entry name" value="DD-CPase-like"/>
</dbReference>
<feature type="region of interest" description="Disordered" evidence="1">
    <location>
        <begin position="1"/>
        <end position="21"/>
    </location>
</feature>
<proteinExistence type="predicted"/>
<feature type="transmembrane region" description="Helical" evidence="2">
    <location>
        <begin position="44"/>
        <end position="66"/>
    </location>
</feature>
<feature type="domain" description="D-alanyl-D-alanine carboxypeptidase-like core" evidence="3">
    <location>
        <begin position="142"/>
        <end position="272"/>
    </location>
</feature>
<keyword evidence="4" id="KW-0645">Protease</keyword>
<organism evidence="4 5">
    <name type="scientific">Planktothrix mougeotii LEGE 06226</name>
    <dbReference type="NCBI Taxonomy" id="1828728"/>
    <lineage>
        <taxon>Bacteria</taxon>
        <taxon>Bacillati</taxon>
        <taxon>Cyanobacteriota</taxon>
        <taxon>Cyanophyceae</taxon>
        <taxon>Oscillatoriophycideae</taxon>
        <taxon>Oscillatoriales</taxon>
        <taxon>Microcoleaceae</taxon>
        <taxon>Planktothrix</taxon>
    </lineage>
</organism>
<feature type="region of interest" description="Disordered" evidence="1">
    <location>
        <begin position="84"/>
        <end position="121"/>
    </location>
</feature>
<dbReference type="GO" id="GO:0004180">
    <property type="term" value="F:carboxypeptidase activity"/>
    <property type="evidence" value="ECO:0007669"/>
    <property type="project" value="UniProtKB-KW"/>
</dbReference>
<evidence type="ECO:0000259" key="3">
    <source>
        <dbReference type="Pfam" id="PF02557"/>
    </source>
</evidence>
<keyword evidence="5" id="KW-1185">Reference proteome</keyword>
<dbReference type="PANTHER" id="PTHR34385">
    <property type="entry name" value="D-ALANYL-D-ALANINE CARBOXYPEPTIDASE"/>
    <property type="match status" value="1"/>
</dbReference>
<comment type="caution">
    <text evidence="4">The sequence shown here is derived from an EMBL/GenBank/DDBJ whole genome shotgun (WGS) entry which is preliminary data.</text>
</comment>
<dbReference type="InterPro" id="IPR009045">
    <property type="entry name" value="Zn_M74/Hedgehog-like"/>
</dbReference>
<protein>
    <submittedName>
        <fullName evidence="4">D-alanyl-D-alanine carboxypeptidase family protein</fullName>
    </submittedName>
</protein>
<dbReference type="RefSeq" id="WP_193868103.1">
    <property type="nucleotide sequence ID" value="NZ_JADEWU010000005.1"/>
</dbReference>
<keyword evidence="4" id="KW-0378">Hydrolase</keyword>
<dbReference type="Proteomes" id="UP000640725">
    <property type="component" value="Unassembled WGS sequence"/>
</dbReference>
<keyword evidence="4" id="KW-0121">Carboxypeptidase</keyword>
<keyword evidence="2" id="KW-0812">Transmembrane</keyword>
<dbReference type="SUPFAM" id="SSF55166">
    <property type="entry name" value="Hedgehog/DD-peptidase"/>
    <property type="match status" value="1"/>
</dbReference>
<dbReference type="InterPro" id="IPR058193">
    <property type="entry name" value="VanY/YodJ_core_dom"/>
</dbReference>
<feature type="compositionally biased region" description="Low complexity" evidence="1">
    <location>
        <begin position="86"/>
        <end position="114"/>
    </location>
</feature>
<dbReference type="EMBL" id="JADEWU010000005">
    <property type="protein sequence ID" value="MBE9142311.1"/>
    <property type="molecule type" value="Genomic_DNA"/>
</dbReference>
<dbReference type="PANTHER" id="PTHR34385:SF1">
    <property type="entry name" value="PEPTIDOGLYCAN L-ALANYL-D-GLUTAMATE ENDOPEPTIDASE CWLK"/>
    <property type="match status" value="1"/>
</dbReference>
<evidence type="ECO:0000256" key="2">
    <source>
        <dbReference type="SAM" id="Phobius"/>
    </source>
</evidence>
<keyword evidence="2" id="KW-1133">Transmembrane helix</keyword>
<gene>
    <name evidence="4" type="ORF">IQ236_03635</name>
</gene>
<dbReference type="Gene3D" id="3.30.1380.10">
    <property type="match status" value="1"/>
</dbReference>
<evidence type="ECO:0000256" key="1">
    <source>
        <dbReference type="SAM" id="MobiDB-lite"/>
    </source>
</evidence>
<sequence length="288" mass="31333">MKHSSLPKQAETVADESTQEIPEAIRDVPVVTVASSRPPQRPGLFWKMLGLAVVAFCTALAINYQFGILSPKAYIPLIETTPEAKSSVTSSPSPSPSTSVSATPTAPSPSASPTLPDNLLGHLPYEEAPAAELESITPDGSHRLRKAAAQAYQEMEQAALASGVSLVPISSFRTVKEQEGIFFEVKAQRGQGATKRAEVSAPPGYSEHHTGYAMDIGDGNMPSTNLSVSFEQTQAFQWLKENAAFYSFELSFPKNNPQGVSYEPWHWRFVGDRQSLETFYKARNLKKS</sequence>
<dbReference type="Pfam" id="PF02557">
    <property type="entry name" value="VanY"/>
    <property type="match status" value="1"/>
</dbReference>
<dbReference type="InterPro" id="IPR003709">
    <property type="entry name" value="VanY-like_core_dom"/>
</dbReference>
<evidence type="ECO:0000313" key="5">
    <source>
        <dbReference type="Proteomes" id="UP000640725"/>
    </source>
</evidence>
<keyword evidence="2" id="KW-0472">Membrane</keyword>
<evidence type="ECO:0000313" key="4">
    <source>
        <dbReference type="EMBL" id="MBE9142311.1"/>
    </source>
</evidence>
<reference evidence="4 5" key="1">
    <citation type="submission" date="2020-10" db="EMBL/GenBank/DDBJ databases">
        <authorList>
            <person name="Castelo-Branco R."/>
            <person name="Eusebio N."/>
            <person name="Adriana R."/>
            <person name="Vieira A."/>
            <person name="Brugerolle De Fraissinette N."/>
            <person name="Rezende De Castro R."/>
            <person name="Schneider M.P."/>
            <person name="Vasconcelos V."/>
            <person name="Leao P.N."/>
        </authorList>
    </citation>
    <scope>NUCLEOTIDE SEQUENCE [LARGE SCALE GENOMIC DNA]</scope>
    <source>
        <strain evidence="4 5">LEGE 06226</strain>
    </source>
</reference>
<dbReference type="CDD" id="cd14852">
    <property type="entry name" value="LD-carboxypeptidase"/>
    <property type="match status" value="1"/>
</dbReference>
<accession>A0ABR9U777</accession>
<name>A0ABR9U777_9CYAN</name>